<accession>A0A1I2BDR7</accession>
<name>A0A1I2BDR7_9BACT</name>
<dbReference type="InParanoid" id="A0A1I2BDR7"/>
<evidence type="ECO:0000256" key="7">
    <source>
        <dbReference type="ARBA" id="ARBA00023136"/>
    </source>
</evidence>
<evidence type="ECO:0000256" key="4">
    <source>
        <dbReference type="ARBA" id="ARBA00022519"/>
    </source>
</evidence>
<protein>
    <submittedName>
        <fullName evidence="11">TRAP-type C4-dicarboxylate transport system, small permease component</fullName>
    </submittedName>
</protein>
<dbReference type="Pfam" id="PF04290">
    <property type="entry name" value="DctQ"/>
    <property type="match status" value="1"/>
</dbReference>
<evidence type="ECO:0000256" key="8">
    <source>
        <dbReference type="ARBA" id="ARBA00038436"/>
    </source>
</evidence>
<keyword evidence="7 9" id="KW-0472">Membrane</keyword>
<evidence type="ECO:0000256" key="1">
    <source>
        <dbReference type="ARBA" id="ARBA00004429"/>
    </source>
</evidence>
<dbReference type="eggNOG" id="COG3090">
    <property type="taxonomic scope" value="Bacteria"/>
</dbReference>
<dbReference type="Proteomes" id="UP000181976">
    <property type="component" value="Unassembled WGS sequence"/>
</dbReference>
<comment type="subcellular location">
    <subcellularLocation>
        <location evidence="1">Cell inner membrane</location>
        <topology evidence="1">Multi-pass membrane protein</topology>
    </subcellularLocation>
</comment>
<organism evidence="11 12">
    <name type="scientific">Thermophagus xiamenensis</name>
    <dbReference type="NCBI Taxonomy" id="385682"/>
    <lineage>
        <taxon>Bacteria</taxon>
        <taxon>Pseudomonadati</taxon>
        <taxon>Bacteroidota</taxon>
        <taxon>Bacteroidia</taxon>
        <taxon>Marinilabiliales</taxon>
        <taxon>Marinilabiliaceae</taxon>
        <taxon>Thermophagus</taxon>
    </lineage>
</organism>
<sequence>MILRKKIDKILEMFLVILMTALVLDVVWQVASRYLFSNPSSFTDELAVFLLIWVGMAGAAYVKGKNEHLAIDILPEKLKPPKKNRLMVFINILIILFSLTIMVIGGAWLVYTRFRLGQVSSALQVPIGYVYIIVPISGLLMIYYSLDDIRKLNKEYKTLINSKNKKN</sequence>
<feature type="transmembrane region" description="Helical" evidence="9">
    <location>
        <begin position="85"/>
        <end position="111"/>
    </location>
</feature>
<dbReference type="InterPro" id="IPR007387">
    <property type="entry name" value="TRAP_DctQ"/>
</dbReference>
<reference evidence="11 12" key="1">
    <citation type="submission" date="2016-10" db="EMBL/GenBank/DDBJ databases">
        <authorList>
            <person name="de Groot N.N."/>
        </authorList>
    </citation>
    <scope>NUCLEOTIDE SEQUENCE [LARGE SCALE GENOMIC DNA]</scope>
    <source>
        <strain evidence="11 12">DSM 19012</strain>
    </source>
</reference>
<keyword evidence="2" id="KW-0813">Transport</keyword>
<gene>
    <name evidence="11" type="ORF">SAMN05444380_11327</name>
</gene>
<dbReference type="GO" id="GO:0015740">
    <property type="term" value="P:C4-dicarboxylate transport"/>
    <property type="evidence" value="ECO:0007669"/>
    <property type="project" value="TreeGrafter"/>
</dbReference>
<evidence type="ECO:0000313" key="11">
    <source>
        <dbReference type="EMBL" id="SFE54199.1"/>
    </source>
</evidence>
<keyword evidence="4" id="KW-0997">Cell inner membrane</keyword>
<evidence type="ECO:0000256" key="2">
    <source>
        <dbReference type="ARBA" id="ARBA00022448"/>
    </source>
</evidence>
<evidence type="ECO:0000256" key="6">
    <source>
        <dbReference type="ARBA" id="ARBA00022989"/>
    </source>
</evidence>
<proteinExistence type="inferred from homology"/>
<dbReference type="GO" id="GO:0022857">
    <property type="term" value="F:transmembrane transporter activity"/>
    <property type="evidence" value="ECO:0007669"/>
    <property type="project" value="TreeGrafter"/>
</dbReference>
<dbReference type="PANTHER" id="PTHR35011:SF2">
    <property type="entry name" value="2,3-DIKETO-L-GULONATE TRAP TRANSPORTER SMALL PERMEASE PROTEIN YIAM"/>
    <property type="match status" value="1"/>
</dbReference>
<dbReference type="InterPro" id="IPR055348">
    <property type="entry name" value="DctQ"/>
</dbReference>
<feature type="transmembrane region" description="Helical" evidence="9">
    <location>
        <begin position="12"/>
        <end position="31"/>
    </location>
</feature>
<evidence type="ECO:0000256" key="9">
    <source>
        <dbReference type="SAM" id="Phobius"/>
    </source>
</evidence>
<evidence type="ECO:0000313" key="12">
    <source>
        <dbReference type="Proteomes" id="UP000181976"/>
    </source>
</evidence>
<keyword evidence="5 9" id="KW-0812">Transmembrane</keyword>
<keyword evidence="6 9" id="KW-1133">Transmembrane helix</keyword>
<keyword evidence="12" id="KW-1185">Reference proteome</keyword>
<dbReference type="AlphaFoldDB" id="A0A1I2BDR7"/>
<dbReference type="GO" id="GO:0005886">
    <property type="term" value="C:plasma membrane"/>
    <property type="evidence" value="ECO:0007669"/>
    <property type="project" value="UniProtKB-SubCell"/>
</dbReference>
<feature type="transmembrane region" description="Helical" evidence="9">
    <location>
        <begin position="123"/>
        <end position="146"/>
    </location>
</feature>
<dbReference type="OrthoDB" id="9815614at2"/>
<feature type="domain" description="Tripartite ATP-independent periplasmic transporters DctQ component" evidence="10">
    <location>
        <begin position="23"/>
        <end position="150"/>
    </location>
</feature>
<evidence type="ECO:0000256" key="5">
    <source>
        <dbReference type="ARBA" id="ARBA00022692"/>
    </source>
</evidence>
<dbReference type="EMBL" id="FONA01000013">
    <property type="protein sequence ID" value="SFE54199.1"/>
    <property type="molecule type" value="Genomic_DNA"/>
</dbReference>
<evidence type="ECO:0000259" key="10">
    <source>
        <dbReference type="Pfam" id="PF04290"/>
    </source>
</evidence>
<keyword evidence="3" id="KW-1003">Cell membrane</keyword>
<feature type="transmembrane region" description="Helical" evidence="9">
    <location>
        <begin position="46"/>
        <end position="64"/>
    </location>
</feature>
<comment type="similarity">
    <text evidence="8">Belongs to the TRAP transporter small permease family.</text>
</comment>
<evidence type="ECO:0000256" key="3">
    <source>
        <dbReference type="ARBA" id="ARBA00022475"/>
    </source>
</evidence>
<dbReference type="STRING" id="385682.SAMN05444380_11327"/>
<dbReference type="PANTHER" id="PTHR35011">
    <property type="entry name" value="2,3-DIKETO-L-GULONATE TRAP TRANSPORTER SMALL PERMEASE PROTEIN YIAM"/>
    <property type="match status" value="1"/>
</dbReference>